<comment type="caution">
    <text evidence="3">The sequence shown here is derived from an EMBL/GenBank/DDBJ whole genome shotgun (WGS) entry which is preliminary data.</text>
</comment>
<feature type="domain" description="DDH" evidence="1">
    <location>
        <begin position="14"/>
        <end position="155"/>
    </location>
</feature>
<dbReference type="Gene3D" id="3.90.1640.10">
    <property type="entry name" value="inorganic pyrophosphatase (n-terminal core)"/>
    <property type="match status" value="1"/>
</dbReference>
<dbReference type="PANTHER" id="PTHR47618">
    <property type="entry name" value="BIFUNCTIONAL OLIGORIBONUCLEASE AND PAP PHOSPHATASE NRNA"/>
    <property type="match status" value="1"/>
</dbReference>
<dbReference type="EC" id="3.1.3.7" evidence="3"/>
<reference evidence="4" key="1">
    <citation type="journal article" date="2019" name="Int. J. Syst. Evol. Microbiol.">
        <title>The Global Catalogue of Microorganisms (GCM) 10K type strain sequencing project: providing services to taxonomists for standard genome sequencing and annotation.</title>
        <authorList>
            <consortium name="The Broad Institute Genomics Platform"/>
            <consortium name="The Broad Institute Genome Sequencing Center for Infectious Disease"/>
            <person name="Wu L."/>
            <person name="Ma J."/>
        </authorList>
    </citation>
    <scope>NUCLEOTIDE SEQUENCE [LARGE SCALE GENOMIC DNA]</scope>
    <source>
        <strain evidence="4">CCUG 53915</strain>
    </source>
</reference>
<evidence type="ECO:0000313" key="3">
    <source>
        <dbReference type="EMBL" id="MFD1206953.1"/>
    </source>
</evidence>
<dbReference type="PANTHER" id="PTHR47618:SF1">
    <property type="entry name" value="BIFUNCTIONAL OLIGORIBONUCLEASE AND PAP PHOSPHATASE NRNA"/>
    <property type="match status" value="1"/>
</dbReference>
<gene>
    <name evidence="3" type="ORF">ACFQ38_17785</name>
</gene>
<dbReference type="Pfam" id="PF01368">
    <property type="entry name" value="DHH"/>
    <property type="match status" value="1"/>
</dbReference>
<organism evidence="3 4">
    <name type="scientific">Sporosarcina contaminans</name>
    <dbReference type="NCBI Taxonomy" id="633403"/>
    <lineage>
        <taxon>Bacteria</taxon>
        <taxon>Bacillati</taxon>
        <taxon>Bacillota</taxon>
        <taxon>Bacilli</taxon>
        <taxon>Bacillales</taxon>
        <taxon>Caryophanaceae</taxon>
        <taxon>Sporosarcina</taxon>
    </lineage>
</organism>
<accession>A0ABW3U2B9</accession>
<dbReference type="GO" id="GO:0008441">
    <property type="term" value="F:3'(2'),5'-bisphosphate nucleotidase activity"/>
    <property type="evidence" value="ECO:0007669"/>
    <property type="project" value="UniProtKB-EC"/>
</dbReference>
<dbReference type="RefSeq" id="WP_381482610.1">
    <property type="nucleotide sequence ID" value="NZ_JBHTLT010000132.1"/>
</dbReference>
<evidence type="ECO:0000313" key="4">
    <source>
        <dbReference type="Proteomes" id="UP001597231"/>
    </source>
</evidence>
<dbReference type="InterPro" id="IPR001667">
    <property type="entry name" value="DDH_dom"/>
</dbReference>
<sequence length="314" mass="35342">MKRQIIDTIEKYDKIIIHRHVRPDPDAYGSQVGLKELIKANYPDKLVYAAGTHDELLSYLALQDEIGQSDYAGALVIITDTGNTERIDADQHYEAADFIVKIDHHPDVDQYGDLRWVDTTASSTSEMIYVLYEEGKAEYGWKMPVEAARLLFAGIVGDTGRFIFPSATEKTFEIASKLIKYDFDRTELFARMYELDRNILHLQGYIYQNFVMDENGAAYIKIDQSILEQFDVTATETSSLVGSLGNVNGICAWVIFIEEDDQIRVRFRSKRPVINSLAAEYGGGGHPLASGASIYSWDKAEEIIQKLKGLCAAN</sequence>
<dbReference type="InterPro" id="IPR003156">
    <property type="entry name" value="DHHA1_dom"/>
</dbReference>
<feature type="domain" description="DHHA1" evidence="2">
    <location>
        <begin position="229"/>
        <end position="311"/>
    </location>
</feature>
<dbReference type="Pfam" id="PF02272">
    <property type="entry name" value="DHHA1"/>
    <property type="match status" value="1"/>
</dbReference>
<dbReference type="EMBL" id="JBHTLT010000132">
    <property type="protein sequence ID" value="MFD1206953.1"/>
    <property type="molecule type" value="Genomic_DNA"/>
</dbReference>
<dbReference type="Gene3D" id="3.10.310.30">
    <property type="match status" value="1"/>
</dbReference>
<dbReference type="Proteomes" id="UP001597231">
    <property type="component" value="Unassembled WGS sequence"/>
</dbReference>
<dbReference type="InterPro" id="IPR051319">
    <property type="entry name" value="Oligoribo/pAp-PDE_c-di-AMP_PDE"/>
</dbReference>
<protein>
    <submittedName>
        <fullName evidence="3">Bifunctional oligoribonuclease/PAP phosphatase NrnA</fullName>
        <ecNumber evidence="3">3.1.3.7</ecNumber>
    </submittedName>
</protein>
<keyword evidence="3" id="KW-0378">Hydrolase</keyword>
<proteinExistence type="predicted"/>
<dbReference type="InterPro" id="IPR038763">
    <property type="entry name" value="DHH_sf"/>
</dbReference>
<evidence type="ECO:0000259" key="2">
    <source>
        <dbReference type="Pfam" id="PF02272"/>
    </source>
</evidence>
<evidence type="ECO:0000259" key="1">
    <source>
        <dbReference type="Pfam" id="PF01368"/>
    </source>
</evidence>
<keyword evidence="4" id="KW-1185">Reference proteome</keyword>
<dbReference type="SUPFAM" id="SSF64182">
    <property type="entry name" value="DHH phosphoesterases"/>
    <property type="match status" value="1"/>
</dbReference>
<name>A0ABW3U2B9_9BACL</name>